<feature type="compositionally biased region" description="Polar residues" evidence="5">
    <location>
        <begin position="42"/>
        <end position="51"/>
    </location>
</feature>
<reference evidence="7 8" key="1">
    <citation type="journal article" date="2022" name="Gigascience">
        <title>A chromosome-level genome assembly and annotation of the desert horned lizard, Phrynosoma platyrhinos, provides insight into chromosomal rearrangements among reptiles.</title>
        <authorList>
            <person name="Koochekian N."/>
            <person name="Ascanio A."/>
            <person name="Farleigh K."/>
            <person name="Card D.C."/>
            <person name="Schield D.R."/>
            <person name="Castoe T.A."/>
            <person name="Jezkova T."/>
        </authorList>
    </citation>
    <scope>NUCLEOTIDE SEQUENCE [LARGE SCALE GENOMIC DNA]</scope>
    <source>
        <strain evidence="7">NK-2021</strain>
    </source>
</reference>
<gene>
    <name evidence="7" type="ORF">JD844_017222</name>
</gene>
<name>A0ABQ7SLN4_PHRPL</name>
<keyword evidence="6" id="KW-1133">Transmembrane helix</keyword>
<evidence type="ECO:0000256" key="5">
    <source>
        <dbReference type="SAM" id="MobiDB-lite"/>
    </source>
</evidence>
<keyword evidence="3 4" id="KW-0560">Oxidoreductase</keyword>
<dbReference type="InterPro" id="IPR020946">
    <property type="entry name" value="Flavin_mOase-like"/>
</dbReference>
<feature type="region of interest" description="Disordered" evidence="5">
    <location>
        <begin position="1"/>
        <end position="122"/>
    </location>
</feature>
<dbReference type="Proteomes" id="UP000826234">
    <property type="component" value="Unassembled WGS sequence"/>
</dbReference>
<protein>
    <recommendedName>
        <fullName evidence="4">Flavin-containing monooxygenase</fullName>
        <ecNumber evidence="4">1.-.-.-</ecNumber>
    </recommendedName>
</protein>
<evidence type="ECO:0000256" key="6">
    <source>
        <dbReference type="SAM" id="Phobius"/>
    </source>
</evidence>
<feature type="compositionally biased region" description="Basic and acidic residues" evidence="5">
    <location>
        <begin position="11"/>
        <end position="22"/>
    </location>
</feature>
<keyword evidence="8" id="KW-1185">Reference proteome</keyword>
<evidence type="ECO:0000256" key="3">
    <source>
        <dbReference type="ARBA" id="ARBA00023002"/>
    </source>
</evidence>
<dbReference type="InterPro" id="IPR050346">
    <property type="entry name" value="FMO-like"/>
</dbReference>
<comment type="cofactor">
    <cofactor evidence="4">
        <name>FAD</name>
        <dbReference type="ChEBI" id="CHEBI:57692"/>
    </cofactor>
</comment>
<comment type="caution">
    <text evidence="7">The sequence shown here is derived from an EMBL/GenBank/DDBJ whole genome shotgun (WGS) entry which is preliminary data.</text>
</comment>
<keyword evidence="4" id="KW-0503">Monooxygenase</keyword>
<keyword evidence="1 4" id="KW-0285">Flavoprotein</keyword>
<dbReference type="EMBL" id="JAIPUX010005289">
    <property type="protein sequence ID" value="KAH0618212.1"/>
    <property type="molecule type" value="Genomic_DNA"/>
</dbReference>
<evidence type="ECO:0000256" key="2">
    <source>
        <dbReference type="ARBA" id="ARBA00022827"/>
    </source>
</evidence>
<dbReference type="PANTHER" id="PTHR23023">
    <property type="entry name" value="DIMETHYLANILINE MONOOXYGENASE"/>
    <property type="match status" value="1"/>
</dbReference>
<evidence type="ECO:0000313" key="8">
    <source>
        <dbReference type="Proteomes" id="UP000826234"/>
    </source>
</evidence>
<evidence type="ECO:0000256" key="4">
    <source>
        <dbReference type="RuleBase" id="RU361177"/>
    </source>
</evidence>
<keyword evidence="6" id="KW-0812">Transmembrane</keyword>
<accession>A0ABQ7SLN4</accession>
<feature type="region of interest" description="Disordered" evidence="5">
    <location>
        <begin position="294"/>
        <end position="322"/>
    </location>
</feature>
<evidence type="ECO:0000313" key="7">
    <source>
        <dbReference type="EMBL" id="KAH0618212.1"/>
    </source>
</evidence>
<evidence type="ECO:0000256" key="1">
    <source>
        <dbReference type="ARBA" id="ARBA00022630"/>
    </source>
</evidence>
<feature type="transmembrane region" description="Helical" evidence="6">
    <location>
        <begin position="418"/>
        <end position="436"/>
    </location>
</feature>
<keyword evidence="6" id="KW-0472">Membrane</keyword>
<keyword evidence="2 4" id="KW-0274">FAD</keyword>
<proteinExistence type="inferred from homology"/>
<dbReference type="EC" id="1.-.-.-" evidence="4"/>
<sequence length="439" mass="48370">MLQKETLLTKGEQETRNPKRCQDQMVVNNLEGPNDNPKAKSPNHNGASEIQNESPNGEGPPGPYQTDGASKSLTWTESERETKSLTQTPWGPGAHIENRRDSQIASKDCTYQERLDPEGAGPELEADSMVAKLPMKILQVEDKGIQLNRKSRELSPQSLSQGQENTMPQDNSKFYRGIHQEPQQQGVVLSAHQDSQRKENCPGACSGREKPRIIQTPEVPVPKFLSLESPEFPPKLQCPAVLLGSEDQAAEAEKITIRSPDDLSASTTPTFQASTRSWSNQKLITVEGAFKEMSSQSEEEKLITPFPSEGSSKSHSGGGKDFEGFGTSRSQSIQTDFIEYLDELAVESGSKPDLFSLLVTDPKLAMTIFFGPCSPYQFRLMGPGKWSGARNAILTQEERIIKPTKTRVVGNSASYNQFFLLKIISIIVLLAAVFLISTQ</sequence>
<organism evidence="7 8">
    <name type="scientific">Phrynosoma platyrhinos</name>
    <name type="common">Desert horned lizard</name>
    <dbReference type="NCBI Taxonomy" id="52577"/>
    <lineage>
        <taxon>Eukaryota</taxon>
        <taxon>Metazoa</taxon>
        <taxon>Chordata</taxon>
        <taxon>Craniata</taxon>
        <taxon>Vertebrata</taxon>
        <taxon>Euteleostomi</taxon>
        <taxon>Lepidosauria</taxon>
        <taxon>Squamata</taxon>
        <taxon>Bifurcata</taxon>
        <taxon>Unidentata</taxon>
        <taxon>Episquamata</taxon>
        <taxon>Toxicofera</taxon>
        <taxon>Iguania</taxon>
        <taxon>Phrynosomatidae</taxon>
        <taxon>Phrynosomatinae</taxon>
        <taxon>Phrynosoma</taxon>
    </lineage>
</organism>
<comment type="similarity">
    <text evidence="4">Belongs to the FMO family.</text>
</comment>
<dbReference type="Pfam" id="PF00743">
    <property type="entry name" value="FMO-like"/>
    <property type="match status" value="1"/>
</dbReference>
<feature type="compositionally biased region" description="Polar residues" evidence="5">
    <location>
        <begin position="67"/>
        <end position="76"/>
    </location>
</feature>